<dbReference type="PANTHER" id="PTHR43782:SF3">
    <property type="entry name" value="ARGINASE"/>
    <property type="match status" value="1"/>
</dbReference>
<organism evidence="5 6">
    <name type="scientific">Streptomyces pactum</name>
    <dbReference type="NCBI Taxonomy" id="68249"/>
    <lineage>
        <taxon>Bacteria</taxon>
        <taxon>Bacillati</taxon>
        <taxon>Actinomycetota</taxon>
        <taxon>Actinomycetes</taxon>
        <taxon>Kitasatosporales</taxon>
        <taxon>Streptomycetaceae</taxon>
        <taxon>Streptomyces</taxon>
    </lineage>
</organism>
<sequence>MTGFDRSSGSRTVVVIPQWQGSAARDPQRLAKGAYRLSALLPAARRTVVDIDPRPGQDLDGVRHLDVLTRSLEATRAALGRNGDDPLLSVGGDCGIELAPVARAVARHGDNLAVVWFDAHADLNTPDTSPSGGFHGMVLRTLLGQGPSPLVPRPEERLSSRQIVLAGVRALDPAERDFIESERIRALSVQALREPGPLISAVAGTGATHLYIHLDLDVLDPEHFTSLSCPEPEGLHPDQLRAALHALTKRFSLAGMGITEHAPAADSASSDHVLRTILDGVAFE</sequence>
<evidence type="ECO:0000256" key="1">
    <source>
        <dbReference type="ARBA" id="ARBA00022723"/>
    </source>
</evidence>
<dbReference type="Proteomes" id="UP000807371">
    <property type="component" value="Unassembled WGS sequence"/>
</dbReference>
<gene>
    <name evidence="5" type="ORF">IHE55_29975</name>
</gene>
<dbReference type="PANTHER" id="PTHR43782">
    <property type="entry name" value="ARGINASE"/>
    <property type="match status" value="1"/>
</dbReference>
<dbReference type="PROSITE" id="PS51409">
    <property type="entry name" value="ARGINASE_2"/>
    <property type="match status" value="1"/>
</dbReference>
<accession>A0ABS0NUA7</accession>
<evidence type="ECO:0000256" key="2">
    <source>
        <dbReference type="ARBA" id="ARBA00022801"/>
    </source>
</evidence>
<dbReference type="Pfam" id="PF00491">
    <property type="entry name" value="Arginase"/>
    <property type="match status" value="1"/>
</dbReference>
<keyword evidence="2" id="KW-0378">Hydrolase</keyword>
<keyword evidence="6" id="KW-1185">Reference proteome</keyword>
<dbReference type="EMBL" id="JACYXC010000002">
    <property type="protein sequence ID" value="MBH5338780.1"/>
    <property type="molecule type" value="Genomic_DNA"/>
</dbReference>
<name>A0ABS0NUA7_9ACTN</name>
<dbReference type="InterPro" id="IPR023696">
    <property type="entry name" value="Ureohydrolase_dom_sf"/>
</dbReference>
<reference evidence="5 6" key="1">
    <citation type="submission" date="2020-09" db="EMBL/GenBank/DDBJ databases">
        <title>Biosynthesis of the nuclear factor of activated T cells inhibitor NFAT-133 and its congeners in Streptomyces pactum.</title>
        <authorList>
            <person name="Zhou W."/>
            <person name="Posri P."/>
            <person name="Abugrain M.E."/>
            <person name="Weisberg A.J."/>
            <person name="Chang J.H."/>
            <person name="Mahmud T."/>
        </authorList>
    </citation>
    <scope>NUCLEOTIDE SEQUENCE [LARGE SCALE GENOMIC DNA]</scope>
    <source>
        <strain evidence="5 6">ATCC 27456</strain>
    </source>
</reference>
<comment type="similarity">
    <text evidence="4">Belongs to the arginase family.</text>
</comment>
<dbReference type="SUPFAM" id="SSF52768">
    <property type="entry name" value="Arginase/deacetylase"/>
    <property type="match status" value="1"/>
</dbReference>
<dbReference type="CDD" id="cd09999">
    <property type="entry name" value="Arginase-like_1"/>
    <property type="match status" value="1"/>
</dbReference>
<keyword evidence="3" id="KW-0464">Manganese</keyword>
<evidence type="ECO:0000256" key="4">
    <source>
        <dbReference type="PROSITE-ProRule" id="PRU00742"/>
    </source>
</evidence>
<dbReference type="InterPro" id="IPR006035">
    <property type="entry name" value="Ureohydrolase"/>
</dbReference>
<proteinExistence type="inferred from homology"/>
<evidence type="ECO:0000256" key="3">
    <source>
        <dbReference type="ARBA" id="ARBA00023211"/>
    </source>
</evidence>
<keyword evidence="1" id="KW-0479">Metal-binding</keyword>
<dbReference type="Gene3D" id="3.40.800.10">
    <property type="entry name" value="Ureohydrolase domain"/>
    <property type="match status" value="1"/>
</dbReference>
<evidence type="ECO:0000313" key="5">
    <source>
        <dbReference type="EMBL" id="MBH5338780.1"/>
    </source>
</evidence>
<comment type="caution">
    <text evidence="5">The sequence shown here is derived from an EMBL/GenBank/DDBJ whole genome shotgun (WGS) entry which is preliminary data.</text>
</comment>
<protein>
    <submittedName>
        <fullName evidence="5">Arginase family protein</fullName>
    </submittedName>
</protein>
<dbReference type="PRINTS" id="PR00116">
    <property type="entry name" value="ARGINASE"/>
</dbReference>
<evidence type="ECO:0000313" key="6">
    <source>
        <dbReference type="Proteomes" id="UP000807371"/>
    </source>
</evidence>